<evidence type="ECO:0000256" key="5">
    <source>
        <dbReference type="ARBA" id="ARBA00023295"/>
    </source>
</evidence>
<feature type="signal peptide" evidence="6">
    <location>
        <begin position="1"/>
        <end position="18"/>
    </location>
</feature>
<dbReference type="InterPro" id="IPR029483">
    <property type="entry name" value="GH97_C"/>
</dbReference>
<dbReference type="Pfam" id="PF14509">
    <property type="entry name" value="GH97_C"/>
    <property type="match status" value="1"/>
</dbReference>
<sequence length="651" mass="72684">MRYFLFLLLLIAGGNASAKDWKLNSPNGAIVITLSAGQTLSWSVSYKQQPVLLPSTLSMTLGDGQVLGRDPKLVKATTRSVNGIIEAAVPVKTRIIPEVFNELRLQWKGNYTLVIRAYNDGVAYRFETSLPASTIEVRSEQADFNFSDNHRVFWPTETNKEFLSHFESLYKDSVLAAFDSSKHGALPFLVKVAHGPSLLVTESDLHDYPNLFLKGTSGNKLEATFPKVILGQQQVGDRQIKITQLASYIAKTNGNRNFPWRCIAIAPDDNSLLENNLVYKLASPSVITSTAWIKPGKVAWDWWNANNIYGVDFEAGLNTATYKYFIDFAAAYGLEYIVLDEGWSASTTNLLQSRKEIDLPELVAYGKSKGVSLILWALWDPLDKDMANVLDQFARWGVKGVKVDFMARADQYMVNYYERVAAEAAKRELLVDLHGAFKPVGLNRKYPNVLNYEGVRGLENDKWGDEITPRHDVTLPFTRMAAGPMDYTPGAMRNATRINFRSVFTEPMSQGTRAHQAAMYVIYEAPLQMLADNPSSYLKEPDFTSVIAQVPTVWDTTIAIAGEAGSYVAIARKKGNNWYIGAMTDWNERTLPVSLTFLGKGNYRMTAIEDGINANQHAADYRRTEKTVTAGEELKIFLKKGGGWLAILKPE</sequence>
<feature type="domain" description="Glycosyl-hydrolase 97 catalytic" evidence="7">
    <location>
        <begin position="302"/>
        <end position="455"/>
    </location>
</feature>
<proteinExistence type="predicted"/>
<comment type="caution">
    <text evidence="10">The sequence shown here is derived from an EMBL/GenBank/DDBJ whole genome shotgun (WGS) entry which is preliminary data.</text>
</comment>
<feature type="chain" id="PRO_5002429944" evidence="6">
    <location>
        <begin position="19"/>
        <end position="651"/>
    </location>
</feature>
<evidence type="ECO:0000256" key="6">
    <source>
        <dbReference type="SAM" id="SignalP"/>
    </source>
</evidence>
<dbReference type="STRING" id="1220578.FPE01S_01_11440"/>
<keyword evidence="4" id="KW-0106">Calcium</keyword>
<evidence type="ECO:0000313" key="10">
    <source>
        <dbReference type="EMBL" id="GAO42131.1"/>
    </source>
</evidence>
<dbReference type="Proteomes" id="UP000033121">
    <property type="component" value="Unassembled WGS sequence"/>
</dbReference>
<keyword evidence="5" id="KW-0326">Glycosidase</keyword>
<dbReference type="GO" id="GO:0016798">
    <property type="term" value="F:hydrolase activity, acting on glycosyl bonds"/>
    <property type="evidence" value="ECO:0007669"/>
    <property type="project" value="UniProtKB-KW"/>
</dbReference>
<evidence type="ECO:0000256" key="3">
    <source>
        <dbReference type="ARBA" id="ARBA00022801"/>
    </source>
</evidence>
<dbReference type="OrthoDB" id="57532at2"/>
<dbReference type="Pfam" id="PF10566">
    <property type="entry name" value="Glyco_hydro_97"/>
    <property type="match status" value="1"/>
</dbReference>
<name>A0A0E9MXI3_9BACT</name>
<dbReference type="InterPro" id="IPR013780">
    <property type="entry name" value="Glyco_hydro_b"/>
</dbReference>
<comment type="subunit">
    <text evidence="2">Monomer.</text>
</comment>
<keyword evidence="6" id="KW-0732">Signal</keyword>
<dbReference type="AlphaFoldDB" id="A0A0E9MXI3"/>
<evidence type="ECO:0000259" key="8">
    <source>
        <dbReference type="Pfam" id="PF14508"/>
    </source>
</evidence>
<dbReference type="InterPro" id="IPR029486">
    <property type="entry name" value="GH97_N"/>
</dbReference>
<keyword evidence="3" id="KW-0378">Hydrolase</keyword>
<evidence type="ECO:0000313" key="11">
    <source>
        <dbReference type="Proteomes" id="UP000033121"/>
    </source>
</evidence>
<dbReference type="PANTHER" id="PTHR35803:SF2">
    <property type="entry name" value="RETAINING ALPHA-GALACTOSIDASE"/>
    <property type="match status" value="1"/>
</dbReference>
<feature type="domain" description="Glycosyl-hydrolase 97 C-terminal oligomerisation" evidence="9">
    <location>
        <begin position="553"/>
        <end position="648"/>
    </location>
</feature>
<keyword evidence="11" id="KW-1185">Reference proteome</keyword>
<dbReference type="Gene3D" id="2.70.98.10">
    <property type="match status" value="1"/>
</dbReference>
<evidence type="ECO:0000259" key="9">
    <source>
        <dbReference type="Pfam" id="PF14509"/>
    </source>
</evidence>
<dbReference type="InterPro" id="IPR052720">
    <property type="entry name" value="Glycosyl_hydrolase_97"/>
</dbReference>
<dbReference type="Gene3D" id="3.20.20.70">
    <property type="entry name" value="Aldolase class I"/>
    <property type="match status" value="1"/>
</dbReference>
<evidence type="ECO:0000259" key="7">
    <source>
        <dbReference type="Pfam" id="PF10566"/>
    </source>
</evidence>
<reference evidence="10 11" key="1">
    <citation type="submission" date="2015-04" db="EMBL/GenBank/DDBJ databases">
        <title>Whole genome shotgun sequence of Flavihumibacter petaseus NBRC 106054.</title>
        <authorList>
            <person name="Miyazawa S."/>
            <person name="Hosoyama A."/>
            <person name="Hashimoto M."/>
            <person name="Noguchi M."/>
            <person name="Tsuchikane K."/>
            <person name="Ohji S."/>
            <person name="Yamazoe A."/>
            <person name="Ichikawa N."/>
            <person name="Kimura A."/>
            <person name="Fujita N."/>
        </authorList>
    </citation>
    <scope>NUCLEOTIDE SEQUENCE [LARGE SCALE GENOMIC DNA]</scope>
    <source>
        <strain evidence="10 11">NBRC 106054</strain>
    </source>
</reference>
<dbReference type="SUPFAM" id="SSF51445">
    <property type="entry name" value="(Trans)glycosidases"/>
    <property type="match status" value="1"/>
</dbReference>
<dbReference type="Gene3D" id="2.60.40.1180">
    <property type="entry name" value="Golgi alpha-mannosidase II"/>
    <property type="match status" value="1"/>
</dbReference>
<gene>
    <name evidence="10" type="ORF">FPE01S_01_11440</name>
</gene>
<dbReference type="GO" id="GO:0030246">
    <property type="term" value="F:carbohydrate binding"/>
    <property type="evidence" value="ECO:0007669"/>
    <property type="project" value="InterPro"/>
</dbReference>
<dbReference type="RefSeq" id="WP_046367878.1">
    <property type="nucleotide sequence ID" value="NZ_BBWV01000001.1"/>
</dbReference>
<protein>
    <submittedName>
        <fullName evidence="10">Putative alpha-galactosidase</fullName>
    </submittedName>
</protein>
<evidence type="ECO:0000256" key="2">
    <source>
        <dbReference type="ARBA" id="ARBA00011245"/>
    </source>
</evidence>
<dbReference type="Pfam" id="PF14508">
    <property type="entry name" value="GH97_N"/>
    <property type="match status" value="1"/>
</dbReference>
<evidence type="ECO:0000256" key="4">
    <source>
        <dbReference type="ARBA" id="ARBA00022837"/>
    </source>
</evidence>
<feature type="domain" description="Glycosyl-hydrolase 97 N-terminal" evidence="8">
    <location>
        <begin position="23"/>
        <end position="284"/>
    </location>
</feature>
<dbReference type="InterPro" id="IPR013785">
    <property type="entry name" value="Aldolase_TIM"/>
</dbReference>
<organism evidence="10 11">
    <name type="scientific">Flavihumibacter petaseus NBRC 106054</name>
    <dbReference type="NCBI Taxonomy" id="1220578"/>
    <lineage>
        <taxon>Bacteria</taxon>
        <taxon>Pseudomonadati</taxon>
        <taxon>Bacteroidota</taxon>
        <taxon>Chitinophagia</taxon>
        <taxon>Chitinophagales</taxon>
        <taxon>Chitinophagaceae</taxon>
        <taxon>Flavihumibacter</taxon>
    </lineage>
</organism>
<dbReference type="EMBL" id="BBWV01000001">
    <property type="protein sequence ID" value="GAO42131.1"/>
    <property type="molecule type" value="Genomic_DNA"/>
</dbReference>
<dbReference type="PANTHER" id="PTHR35803">
    <property type="entry name" value="GLUCAN 1,4-ALPHA-GLUCOSIDASE SUSB-RELATED"/>
    <property type="match status" value="1"/>
</dbReference>
<evidence type="ECO:0000256" key="1">
    <source>
        <dbReference type="ARBA" id="ARBA00001913"/>
    </source>
</evidence>
<dbReference type="InterPro" id="IPR019563">
    <property type="entry name" value="GH97_catalytic"/>
</dbReference>
<comment type="cofactor">
    <cofactor evidence="1">
        <name>Ca(2+)</name>
        <dbReference type="ChEBI" id="CHEBI:29108"/>
    </cofactor>
</comment>
<dbReference type="InterPro" id="IPR017853">
    <property type="entry name" value="GH"/>
</dbReference>
<dbReference type="InterPro" id="IPR014718">
    <property type="entry name" value="GH-type_carb-bd"/>
</dbReference>
<accession>A0A0E9MXI3</accession>